<dbReference type="Proteomes" id="UP000028487">
    <property type="component" value="Unassembled WGS sequence"/>
</dbReference>
<evidence type="ECO:0000313" key="3">
    <source>
        <dbReference type="Proteomes" id="UP000028487"/>
    </source>
</evidence>
<name>A0A077NUQ9_XENBV</name>
<dbReference type="InterPro" id="IPR014710">
    <property type="entry name" value="RmlC-like_jellyroll"/>
</dbReference>
<dbReference type="Pfam" id="PF07883">
    <property type="entry name" value="Cupin_2"/>
    <property type="match status" value="1"/>
</dbReference>
<dbReference type="Gene3D" id="2.60.120.10">
    <property type="entry name" value="Jelly Rolls"/>
    <property type="match status" value="1"/>
</dbReference>
<proteinExistence type="predicted"/>
<dbReference type="AlphaFoldDB" id="A0A077NUQ9"/>
<sequence>MINIIKRASIPEINSVFIAGKEHKIGAVQPLAHSAIFRHFRKDNEPLSISFTRLEVGEVHQAHQHSVDSMVIVMAGKATLLGDTTDKIETGDVVCIPAGCWHGFCCDLGEPLDALSVQYEPLALFEKEADIALRPQLTPYQALLAFNERWCEKIEKTLFFALFREGKVQTEHHMTLFKTRLRQWSEIFQYIMYARQSTVVDPKFRFLFLEHFQEELGHDELLPKSQEWDAKIDTYGNWFVLKMFQLDNVEKLVVVHLVLEKCADAFHGLAKNASEQPGEYIEAHATLDHGHALLGSELYQDITHQRSIELQAICEQAWQVMQLLLDRIATLTLAAIEQDEAISA</sequence>
<comment type="caution">
    <text evidence="2">The sequence shown here is derived from an EMBL/GenBank/DDBJ whole genome shotgun (WGS) entry which is preliminary data.</text>
</comment>
<dbReference type="HOGENOM" id="CLU_784656_0_0_6"/>
<organism evidence="2 3">
    <name type="scientific">Xenorhabdus bovienii str. feltiae Moldova</name>
    <dbReference type="NCBI Taxonomy" id="1398200"/>
    <lineage>
        <taxon>Bacteria</taxon>
        <taxon>Pseudomonadati</taxon>
        <taxon>Pseudomonadota</taxon>
        <taxon>Gammaproteobacteria</taxon>
        <taxon>Enterobacterales</taxon>
        <taxon>Morganellaceae</taxon>
        <taxon>Xenorhabdus</taxon>
    </lineage>
</organism>
<feature type="domain" description="Cupin type-2" evidence="1">
    <location>
        <begin position="52"/>
        <end position="117"/>
    </location>
</feature>
<accession>A0A077NUQ9</accession>
<dbReference type="InterPro" id="IPR013096">
    <property type="entry name" value="Cupin_2"/>
</dbReference>
<dbReference type="EMBL" id="CBSV010000120">
    <property type="protein sequence ID" value="CDH01336.1"/>
    <property type="molecule type" value="Genomic_DNA"/>
</dbReference>
<dbReference type="SUPFAM" id="SSF51182">
    <property type="entry name" value="RmlC-like cupins"/>
    <property type="match status" value="1"/>
</dbReference>
<reference evidence="2" key="1">
    <citation type="submission" date="2013-07" db="EMBL/GenBank/DDBJ databases">
        <title>Sub-species coevolution in mutualistic symbiosis.</title>
        <authorList>
            <person name="Murfin K."/>
            <person name="Klassen J."/>
            <person name="Lee M."/>
            <person name="Forst S."/>
            <person name="Stock P."/>
            <person name="Goodrich-Blair H."/>
        </authorList>
    </citation>
    <scope>NUCLEOTIDE SEQUENCE [LARGE SCALE GENOMIC DNA]</scope>
    <source>
        <strain evidence="2">Feltiae Moldova</strain>
    </source>
</reference>
<evidence type="ECO:0000259" key="1">
    <source>
        <dbReference type="Pfam" id="PF07883"/>
    </source>
</evidence>
<gene>
    <name evidence="2" type="ORF">XBFM1_2060003</name>
</gene>
<protein>
    <recommendedName>
        <fullName evidence="1">Cupin type-2 domain-containing protein</fullName>
    </recommendedName>
</protein>
<evidence type="ECO:0000313" key="2">
    <source>
        <dbReference type="EMBL" id="CDH01336.1"/>
    </source>
</evidence>
<dbReference type="RefSeq" id="WP_038224057.1">
    <property type="nucleotide sequence ID" value="NZ_CAWLWD010000175.1"/>
</dbReference>
<dbReference type="InterPro" id="IPR011051">
    <property type="entry name" value="RmlC_Cupin_sf"/>
</dbReference>